<organism evidence="8 9">
    <name type="scientific">Gynuella sunshinyii YC6258</name>
    <dbReference type="NCBI Taxonomy" id="1445510"/>
    <lineage>
        <taxon>Bacteria</taxon>
        <taxon>Pseudomonadati</taxon>
        <taxon>Pseudomonadota</taxon>
        <taxon>Gammaproteobacteria</taxon>
        <taxon>Oceanospirillales</taxon>
        <taxon>Saccharospirillaceae</taxon>
        <taxon>Gynuella</taxon>
    </lineage>
</organism>
<comment type="catalytic activity">
    <reaction evidence="1 7">
        <text>L-glutamate = D-glutamate</text>
        <dbReference type="Rhea" id="RHEA:12813"/>
        <dbReference type="ChEBI" id="CHEBI:29985"/>
        <dbReference type="ChEBI" id="CHEBI:29986"/>
        <dbReference type="EC" id="5.1.1.3"/>
    </reaction>
</comment>
<dbReference type="InterPro" id="IPR018187">
    <property type="entry name" value="Asp/Glu_racemase_AS_1"/>
</dbReference>
<feature type="binding site" evidence="7">
    <location>
        <begin position="76"/>
        <end position="77"/>
    </location>
    <ligand>
        <name>substrate</name>
    </ligand>
</feature>
<proteinExistence type="inferred from homology"/>
<evidence type="ECO:0000256" key="4">
    <source>
        <dbReference type="ARBA" id="ARBA00022984"/>
    </source>
</evidence>
<dbReference type="InterPro" id="IPR001920">
    <property type="entry name" value="Asp/Glu_race"/>
</dbReference>
<dbReference type="InterPro" id="IPR015942">
    <property type="entry name" value="Asp/Glu/hydantoin_racemase"/>
</dbReference>
<dbReference type="EMBL" id="CP007142">
    <property type="protein sequence ID" value="AJQ96539.1"/>
    <property type="molecule type" value="Genomic_DNA"/>
</dbReference>
<dbReference type="InterPro" id="IPR004391">
    <property type="entry name" value="Glu_race"/>
</dbReference>
<keyword evidence="6 7" id="KW-0961">Cell wall biogenesis/degradation</keyword>
<protein>
    <recommendedName>
        <fullName evidence="2 7">Glutamate racemase</fullName>
        <ecNumber evidence="2 7">5.1.1.3</ecNumber>
    </recommendedName>
</protein>
<dbReference type="GO" id="GO:0008360">
    <property type="term" value="P:regulation of cell shape"/>
    <property type="evidence" value="ECO:0007669"/>
    <property type="project" value="UniProtKB-KW"/>
</dbReference>
<feature type="active site" description="Proton donor/acceptor" evidence="7">
    <location>
        <position position="186"/>
    </location>
</feature>
<dbReference type="Gene3D" id="3.40.50.1860">
    <property type="match status" value="2"/>
</dbReference>
<dbReference type="HOGENOM" id="CLU_052344_2_0_6"/>
<dbReference type="RefSeq" id="WP_052830436.1">
    <property type="nucleotide sequence ID" value="NZ_CP007142.1"/>
</dbReference>
<dbReference type="OrthoDB" id="9801055at2"/>
<evidence type="ECO:0000256" key="3">
    <source>
        <dbReference type="ARBA" id="ARBA00022960"/>
    </source>
</evidence>
<keyword evidence="5 7" id="KW-0413">Isomerase</keyword>
<dbReference type="PATRIC" id="fig|1445510.3.peg.4470"/>
<evidence type="ECO:0000256" key="6">
    <source>
        <dbReference type="ARBA" id="ARBA00023316"/>
    </source>
</evidence>
<keyword evidence="3 7" id="KW-0133">Cell shape</keyword>
<dbReference type="KEGG" id="gsn:YC6258_04507"/>
<feature type="active site" description="Proton donor/acceptor" evidence="7">
    <location>
        <position position="75"/>
    </location>
</feature>
<evidence type="ECO:0000313" key="9">
    <source>
        <dbReference type="Proteomes" id="UP000032266"/>
    </source>
</evidence>
<dbReference type="Pfam" id="PF01177">
    <property type="entry name" value="Asp_Glu_race"/>
    <property type="match status" value="1"/>
</dbReference>
<sequence length="272" mass="29886">MSEPVRVLVFDSGVGGLSIVAEIKKLVSGVDIFFAADNAAFPYGIREESFLVSRIQQVMMRLQSYCHADMIVVACNTASTAALGMLRSHFDIPVVGVVPAIKPAAEQSQTGKIGLLATPATIARPYTRKLIHDFASHCELRMIGSSRLVEIAEQKLRAETVNLAEIADILSPFSDFQDMDRMVLACTHFPLLREEIQEVLGAGVVCVDSGGAIARRVLSLIQRQSLSDRKGHDPASLARVIFTREDHMQPYLECCDHWPAKHYVVIDTPLVI</sequence>
<feature type="binding site" evidence="7">
    <location>
        <begin position="43"/>
        <end position="44"/>
    </location>
    <ligand>
        <name>substrate</name>
    </ligand>
</feature>
<dbReference type="AlphaFoldDB" id="A0A0C5W1I5"/>
<dbReference type="PROSITE" id="PS00924">
    <property type="entry name" value="ASP_GLU_RACEMASE_2"/>
    <property type="match status" value="1"/>
</dbReference>
<evidence type="ECO:0000256" key="7">
    <source>
        <dbReference type="HAMAP-Rule" id="MF_00258"/>
    </source>
</evidence>
<reference evidence="8 9" key="1">
    <citation type="submission" date="2014-01" db="EMBL/GenBank/DDBJ databases">
        <title>Full genme sequencing of cellulolytic bacterium Gynuella sunshinyii YC6258T gen. nov., sp. nov.</title>
        <authorList>
            <person name="Khan H."/>
            <person name="Chung E.J."/>
            <person name="Chung Y.R."/>
        </authorList>
    </citation>
    <scope>NUCLEOTIDE SEQUENCE [LARGE SCALE GENOMIC DNA]</scope>
    <source>
        <strain evidence="8 9">YC6258</strain>
    </source>
</reference>
<dbReference type="Proteomes" id="UP000032266">
    <property type="component" value="Chromosome"/>
</dbReference>
<dbReference type="UniPathway" id="UPA00219"/>
<dbReference type="InterPro" id="IPR033134">
    <property type="entry name" value="Asp/Glu_racemase_AS_2"/>
</dbReference>
<dbReference type="SUPFAM" id="SSF53681">
    <property type="entry name" value="Aspartate/glutamate racemase"/>
    <property type="match status" value="2"/>
</dbReference>
<feature type="binding site" evidence="7">
    <location>
        <begin position="187"/>
        <end position="188"/>
    </location>
    <ligand>
        <name>substrate</name>
    </ligand>
</feature>
<dbReference type="GO" id="GO:0071555">
    <property type="term" value="P:cell wall organization"/>
    <property type="evidence" value="ECO:0007669"/>
    <property type="project" value="UniProtKB-KW"/>
</dbReference>
<dbReference type="PANTHER" id="PTHR21198">
    <property type="entry name" value="GLUTAMATE RACEMASE"/>
    <property type="match status" value="1"/>
</dbReference>
<evidence type="ECO:0000256" key="2">
    <source>
        <dbReference type="ARBA" id="ARBA00013090"/>
    </source>
</evidence>
<gene>
    <name evidence="7" type="primary">murI</name>
    <name evidence="8" type="ORF">YC6258_04507</name>
</gene>
<keyword evidence="9" id="KW-1185">Reference proteome</keyword>
<dbReference type="EC" id="5.1.1.3" evidence="2 7"/>
<evidence type="ECO:0000256" key="1">
    <source>
        <dbReference type="ARBA" id="ARBA00001602"/>
    </source>
</evidence>
<dbReference type="NCBIfam" id="TIGR00067">
    <property type="entry name" value="glut_race"/>
    <property type="match status" value="1"/>
</dbReference>
<comment type="similarity">
    <text evidence="7">Belongs to the aspartate/glutamate racemases family.</text>
</comment>
<dbReference type="PROSITE" id="PS00923">
    <property type="entry name" value="ASP_GLU_RACEMASE_1"/>
    <property type="match status" value="1"/>
</dbReference>
<name>A0A0C5W1I5_9GAMM</name>
<accession>A0A0C5W1I5</accession>
<dbReference type="HAMAP" id="MF_00258">
    <property type="entry name" value="Glu_racemase"/>
    <property type="match status" value="1"/>
</dbReference>
<dbReference type="GO" id="GO:0009252">
    <property type="term" value="P:peptidoglycan biosynthetic process"/>
    <property type="evidence" value="ECO:0007669"/>
    <property type="project" value="UniProtKB-UniRule"/>
</dbReference>
<evidence type="ECO:0000313" key="8">
    <source>
        <dbReference type="EMBL" id="AJQ96539.1"/>
    </source>
</evidence>
<dbReference type="PANTHER" id="PTHR21198:SF2">
    <property type="entry name" value="GLUTAMATE RACEMASE"/>
    <property type="match status" value="1"/>
</dbReference>
<feature type="binding site" evidence="7">
    <location>
        <begin position="11"/>
        <end position="12"/>
    </location>
    <ligand>
        <name>substrate</name>
    </ligand>
</feature>
<comment type="function">
    <text evidence="7">Provides the (R)-glutamate required for cell wall biosynthesis.</text>
</comment>
<dbReference type="GO" id="GO:0008881">
    <property type="term" value="F:glutamate racemase activity"/>
    <property type="evidence" value="ECO:0007669"/>
    <property type="project" value="UniProtKB-UniRule"/>
</dbReference>
<evidence type="ECO:0000256" key="5">
    <source>
        <dbReference type="ARBA" id="ARBA00023235"/>
    </source>
</evidence>
<dbReference type="FunFam" id="3.40.50.1860:FF:000001">
    <property type="entry name" value="Glutamate racemase"/>
    <property type="match status" value="1"/>
</dbReference>
<keyword evidence="4 7" id="KW-0573">Peptidoglycan synthesis</keyword>
<dbReference type="STRING" id="1445510.YC6258_04507"/>
<comment type="pathway">
    <text evidence="7">Cell wall biogenesis; peptidoglycan biosynthesis.</text>
</comment>